<evidence type="ECO:0000256" key="4">
    <source>
        <dbReference type="PROSITE-ProRule" id="PRU00221"/>
    </source>
</evidence>
<keyword evidence="1 4" id="KW-0853">WD repeat</keyword>
<proteinExistence type="inferred from homology"/>
<dbReference type="VEuPathDB" id="TrichDB:TRFO_38849"/>
<evidence type="ECO:0000256" key="1">
    <source>
        <dbReference type="ARBA" id="ARBA00022574"/>
    </source>
</evidence>
<dbReference type="Pfam" id="PF21032">
    <property type="entry name" value="PROPPIN"/>
    <property type="match status" value="1"/>
</dbReference>
<comment type="similarity">
    <text evidence="3">Belongs to the WD repeat PROPPIN family.</text>
</comment>
<dbReference type="Gene3D" id="2.130.10.10">
    <property type="entry name" value="YVTN repeat-like/Quinoprotein amine dehydrogenase"/>
    <property type="match status" value="1"/>
</dbReference>
<feature type="repeat" description="WD" evidence="4">
    <location>
        <begin position="204"/>
        <end position="232"/>
    </location>
</feature>
<dbReference type="GO" id="GO:0005737">
    <property type="term" value="C:cytoplasm"/>
    <property type="evidence" value="ECO:0007669"/>
    <property type="project" value="UniProtKB-ARBA"/>
</dbReference>
<evidence type="ECO:0000313" key="5">
    <source>
        <dbReference type="EMBL" id="OHS94961.1"/>
    </source>
</evidence>
<dbReference type="InterPro" id="IPR001680">
    <property type="entry name" value="WD40_rpt"/>
</dbReference>
<reference evidence="5" key="1">
    <citation type="submission" date="2016-10" db="EMBL/GenBank/DDBJ databases">
        <authorList>
            <person name="Benchimol M."/>
            <person name="Almeida L.G."/>
            <person name="Vasconcelos A.T."/>
            <person name="Perreira-Neves A."/>
            <person name="Rosa I.A."/>
            <person name="Tasca T."/>
            <person name="Bogo M.R."/>
            <person name="de Souza W."/>
        </authorList>
    </citation>
    <scope>NUCLEOTIDE SEQUENCE [LARGE SCALE GENOMIC DNA]</scope>
    <source>
        <strain evidence="5">K</strain>
    </source>
</reference>
<keyword evidence="2" id="KW-0677">Repeat</keyword>
<name>A0A1J4J8E2_9EUKA</name>
<dbReference type="AlphaFoldDB" id="A0A1J4J8E2"/>
<protein>
    <recommendedName>
        <fullName evidence="7">WD repeat domain phosphoinositide-interacting protein 3</fullName>
    </recommendedName>
</protein>
<evidence type="ECO:0000256" key="2">
    <source>
        <dbReference type="ARBA" id="ARBA00022737"/>
    </source>
</evidence>
<dbReference type="SMART" id="SM00320">
    <property type="entry name" value="WD40"/>
    <property type="match status" value="2"/>
</dbReference>
<sequence length="347" mass="38169">MKVIVISVTKKNSLHFFSEQFNMSEITAVSLSSDSQSFAVTLRHSFQVYSVEPVKRKFLKDFVNYTITHISTINDGTIVAFSVRALTSENAATNKVFIWNNQYGEGSVQLSFKEEVLNIILSPHFLLIVLHNSIVIYDIDQKTTQLEEVTAENRRGCGDLMCVPDQPLLAICGLQPGSVQVSELNANFNSSHYNHSNFNNPVVFQAHQHPVSLLKFSPDGSLIATASEKGTLIRIFDSVTGALLSTFRRGAIPSNILALAFSPSNSQLVAISDNGTAHLFPADERNGNPADPPRAVAKAKIEKGVFVQAVYAREDLLYIISSSGHLHQLRSSTTSIETSNKFFVLAH</sequence>
<dbReference type="OrthoDB" id="1667587at2759"/>
<dbReference type="RefSeq" id="XP_068348098.1">
    <property type="nucleotide sequence ID" value="XM_068512287.1"/>
</dbReference>
<dbReference type="InterPro" id="IPR036322">
    <property type="entry name" value="WD40_repeat_dom_sf"/>
</dbReference>
<gene>
    <name evidence="5" type="ORF">TRFO_38849</name>
</gene>
<keyword evidence="6" id="KW-1185">Reference proteome</keyword>
<dbReference type="InterPro" id="IPR015943">
    <property type="entry name" value="WD40/YVTN_repeat-like_dom_sf"/>
</dbReference>
<evidence type="ECO:0000313" key="6">
    <source>
        <dbReference type="Proteomes" id="UP000179807"/>
    </source>
</evidence>
<dbReference type="EMBL" id="MLAK01001275">
    <property type="protein sequence ID" value="OHS94961.1"/>
    <property type="molecule type" value="Genomic_DNA"/>
</dbReference>
<evidence type="ECO:0000256" key="3">
    <source>
        <dbReference type="ARBA" id="ARBA00025740"/>
    </source>
</evidence>
<accession>A0A1J4J8E2</accession>
<evidence type="ECO:0008006" key="7">
    <source>
        <dbReference type="Google" id="ProtNLM"/>
    </source>
</evidence>
<comment type="caution">
    <text evidence="5">The sequence shown here is derived from an EMBL/GenBank/DDBJ whole genome shotgun (WGS) entry which is preliminary data.</text>
</comment>
<dbReference type="PANTHER" id="PTHR11227">
    <property type="entry name" value="WD-REPEAT PROTEIN INTERACTING WITH PHOSPHOINOSIDES WIPI -RELATED"/>
    <property type="match status" value="1"/>
</dbReference>
<dbReference type="Proteomes" id="UP000179807">
    <property type="component" value="Unassembled WGS sequence"/>
</dbReference>
<dbReference type="SUPFAM" id="SSF50978">
    <property type="entry name" value="WD40 repeat-like"/>
    <property type="match status" value="1"/>
</dbReference>
<dbReference type="InterPro" id="IPR048720">
    <property type="entry name" value="PROPPIN"/>
</dbReference>
<organism evidence="5 6">
    <name type="scientific">Tritrichomonas foetus</name>
    <dbReference type="NCBI Taxonomy" id="1144522"/>
    <lineage>
        <taxon>Eukaryota</taxon>
        <taxon>Metamonada</taxon>
        <taxon>Parabasalia</taxon>
        <taxon>Tritrichomonadida</taxon>
        <taxon>Tritrichomonadidae</taxon>
        <taxon>Tritrichomonas</taxon>
    </lineage>
</organism>
<dbReference type="PROSITE" id="PS50082">
    <property type="entry name" value="WD_REPEATS_2"/>
    <property type="match status" value="1"/>
</dbReference>
<dbReference type="GeneID" id="94846991"/>